<evidence type="ECO:0000256" key="2">
    <source>
        <dbReference type="SAM" id="SignalP"/>
    </source>
</evidence>
<proteinExistence type="predicted"/>
<protein>
    <submittedName>
        <fullName evidence="3">Uncharacterized protein</fullName>
    </submittedName>
</protein>
<keyword evidence="4" id="KW-1185">Reference proteome</keyword>
<feature type="signal peptide" evidence="2">
    <location>
        <begin position="1"/>
        <end position="27"/>
    </location>
</feature>
<comment type="caution">
    <text evidence="3">The sequence shown here is derived from an EMBL/GenBank/DDBJ whole genome shotgun (WGS) entry which is preliminary data.</text>
</comment>
<reference evidence="3 4" key="1">
    <citation type="submission" date="2024-09" db="EMBL/GenBank/DDBJ databases">
        <authorList>
            <person name="Sun Q."/>
            <person name="Mori K."/>
        </authorList>
    </citation>
    <scope>NUCLEOTIDE SEQUENCE [LARGE SCALE GENOMIC DNA]</scope>
    <source>
        <strain evidence="3 4">TBRC 2205</strain>
    </source>
</reference>
<organism evidence="3 4">
    <name type="scientific">Plantactinospora siamensis</name>
    <dbReference type="NCBI Taxonomy" id="555372"/>
    <lineage>
        <taxon>Bacteria</taxon>
        <taxon>Bacillati</taxon>
        <taxon>Actinomycetota</taxon>
        <taxon>Actinomycetes</taxon>
        <taxon>Micromonosporales</taxon>
        <taxon>Micromonosporaceae</taxon>
        <taxon>Plantactinospora</taxon>
    </lineage>
</organism>
<feature type="compositionally biased region" description="Low complexity" evidence="1">
    <location>
        <begin position="45"/>
        <end position="67"/>
    </location>
</feature>
<accession>A0ABV6NYJ3</accession>
<evidence type="ECO:0000256" key="1">
    <source>
        <dbReference type="SAM" id="MobiDB-lite"/>
    </source>
</evidence>
<sequence>MFGSAYRRVPVLVGLLALPLIACSAPAARPVTVSATQPGSPPPAATAAPSSAAAASGSAGLGRRPAAKTSTATKAAAAAGGDCGVFPADNVWHADVSKLPVHARSAGFVSSVGAGGAVHADFGSGEWDGAPIGIPVTVVPPGQPKVPVSFEYADESDPGPYPIPAGAAVEGGAGSDGDRHVIVWDQAACRSYELFAAQRSGAGWKAGSGAVFDLRSNALRRAGWTSADASGLSILAGLVRYDEVATGRIDHAIRFTVPRSRTGYTWPATHSASSATDANLPQMGQRFRLKASVSTAGLPRQARIIAEAMKRYGMIVADNGSGWYISGAPDPHWDNDDLHALGGLRGSDFEAVDASGLRVSATSGQVGN</sequence>
<feature type="region of interest" description="Disordered" evidence="1">
    <location>
        <begin position="32"/>
        <end position="67"/>
    </location>
</feature>
<dbReference type="RefSeq" id="WP_377340088.1">
    <property type="nucleotide sequence ID" value="NZ_JBHLUE010000012.1"/>
</dbReference>
<feature type="chain" id="PRO_5045101265" evidence="2">
    <location>
        <begin position="28"/>
        <end position="368"/>
    </location>
</feature>
<gene>
    <name evidence="3" type="ORF">ACFFHU_17130</name>
</gene>
<dbReference type="Proteomes" id="UP001589894">
    <property type="component" value="Unassembled WGS sequence"/>
</dbReference>
<dbReference type="EMBL" id="JBHLUE010000012">
    <property type="protein sequence ID" value="MFC0565850.1"/>
    <property type="molecule type" value="Genomic_DNA"/>
</dbReference>
<evidence type="ECO:0000313" key="3">
    <source>
        <dbReference type="EMBL" id="MFC0565850.1"/>
    </source>
</evidence>
<keyword evidence="2" id="KW-0732">Signal</keyword>
<evidence type="ECO:0000313" key="4">
    <source>
        <dbReference type="Proteomes" id="UP001589894"/>
    </source>
</evidence>
<name>A0ABV6NYJ3_9ACTN</name>